<evidence type="ECO:0000313" key="3">
    <source>
        <dbReference type="Proteomes" id="UP000499080"/>
    </source>
</evidence>
<dbReference type="AlphaFoldDB" id="A0A4Y2HRQ9"/>
<dbReference type="EMBL" id="BGPR01002121">
    <property type="protein sequence ID" value="GBM68107.1"/>
    <property type="molecule type" value="Genomic_DNA"/>
</dbReference>
<organism evidence="2 3">
    <name type="scientific">Araneus ventricosus</name>
    <name type="common">Orbweaver spider</name>
    <name type="synonym">Epeira ventricosa</name>
    <dbReference type="NCBI Taxonomy" id="182803"/>
    <lineage>
        <taxon>Eukaryota</taxon>
        <taxon>Metazoa</taxon>
        <taxon>Ecdysozoa</taxon>
        <taxon>Arthropoda</taxon>
        <taxon>Chelicerata</taxon>
        <taxon>Arachnida</taxon>
        <taxon>Araneae</taxon>
        <taxon>Araneomorphae</taxon>
        <taxon>Entelegynae</taxon>
        <taxon>Araneoidea</taxon>
        <taxon>Araneidae</taxon>
        <taxon>Araneus</taxon>
    </lineage>
</organism>
<gene>
    <name evidence="2" type="ORF">AVEN_173093_1</name>
</gene>
<keyword evidence="1" id="KW-0472">Membrane</keyword>
<evidence type="ECO:0000256" key="1">
    <source>
        <dbReference type="SAM" id="Phobius"/>
    </source>
</evidence>
<sequence>MENLALTSVSSSLFPELLQNLKTVSPANSSSHGKGKKSHGARSGCHLLALKLRMALLWLIPIYIERRRVAFVGLIGVAASIYVDLPSSVVVFGDPDLLT</sequence>
<keyword evidence="3" id="KW-1185">Reference proteome</keyword>
<comment type="caution">
    <text evidence="2">The sequence shown here is derived from an EMBL/GenBank/DDBJ whole genome shotgun (WGS) entry which is preliminary data.</text>
</comment>
<keyword evidence="1" id="KW-1133">Transmembrane helix</keyword>
<proteinExistence type="predicted"/>
<reference evidence="2 3" key="1">
    <citation type="journal article" date="2019" name="Sci. Rep.">
        <title>Orb-weaving spider Araneus ventricosus genome elucidates the spidroin gene catalogue.</title>
        <authorList>
            <person name="Kono N."/>
            <person name="Nakamura H."/>
            <person name="Ohtoshi R."/>
            <person name="Moran D.A.P."/>
            <person name="Shinohara A."/>
            <person name="Yoshida Y."/>
            <person name="Fujiwara M."/>
            <person name="Mori M."/>
            <person name="Tomita M."/>
            <person name="Arakawa K."/>
        </authorList>
    </citation>
    <scope>NUCLEOTIDE SEQUENCE [LARGE SCALE GENOMIC DNA]</scope>
</reference>
<protein>
    <submittedName>
        <fullName evidence="2">Uncharacterized protein</fullName>
    </submittedName>
</protein>
<name>A0A4Y2HRQ9_ARAVE</name>
<dbReference type="Proteomes" id="UP000499080">
    <property type="component" value="Unassembled WGS sequence"/>
</dbReference>
<keyword evidence="1" id="KW-0812">Transmembrane</keyword>
<feature type="transmembrane region" description="Helical" evidence="1">
    <location>
        <begin position="70"/>
        <end position="93"/>
    </location>
</feature>
<evidence type="ECO:0000313" key="2">
    <source>
        <dbReference type="EMBL" id="GBM68107.1"/>
    </source>
</evidence>
<accession>A0A4Y2HRQ9</accession>